<sequence>MYNKRTNPFRSSEKINFPPLDDFFTSPLSTRPPTAPTKLSSPNDSFCSKSPSPDFSMDMSIAGRAALSQHNYRVRKCGTIDNNSADKTIETSDSDEWGRIMDDTCSIVSFSSSAFFNKDKSREEVDTTVESPSDYFDKTVIDSLLTPEKVRIAQNQNSASVTWRGQAGTKEESPDRSSECCTNVTGVEEMFHAALRFHDDLQTSVLSSEEGKDKSSSVSFAADTSFLSTIDGRSVARKKKPEMEGLNFLFGSPVNKDDSFINSSFFGSPISVKRSPSLEISPCLSAAASEIRHSPSSAEFHSSTSRVLSTTPLRAGKHVTIEDQSSFASMLGLTPVQYELEPEVREPSPKKNLFSETTEPETTRDPELARVECTDESIELVRYTPTKPQYDDSTTLPRPRVFGSNLQNRLNQCADNSISSRTHASSSGNIEMYRQDYNNEENVRGVRLRRASKLKALGLESVFMSSNGFVDRDDYLDGSNF</sequence>
<comment type="caution">
    <text evidence="2">The sequence shown here is derived from an EMBL/GenBank/DDBJ whole genome shotgun (WGS) entry which is preliminary data.</text>
</comment>
<organism evidence="2 3">
    <name type="scientific">Cyclotella atomus</name>
    <dbReference type="NCBI Taxonomy" id="382360"/>
    <lineage>
        <taxon>Eukaryota</taxon>
        <taxon>Sar</taxon>
        <taxon>Stramenopiles</taxon>
        <taxon>Ochrophyta</taxon>
        <taxon>Bacillariophyta</taxon>
        <taxon>Coscinodiscophyceae</taxon>
        <taxon>Thalassiosirophycidae</taxon>
        <taxon>Stephanodiscales</taxon>
        <taxon>Stephanodiscaceae</taxon>
        <taxon>Cyclotella</taxon>
    </lineage>
</organism>
<gene>
    <name evidence="2" type="ORF">ACHAWO_006675</name>
</gene>
<accession>A0ABD3QAW1</accession>
<reference evidence="2 3" key="1">
    <citation type="submission" date="2024-10" db="EMBL/GenBank/DDBJ databases">
        <title>Updated reference genomes for cyclostephanoid diatoms.</title>
        <authorList>
            <person name="Roberts W.R."/>
            <person name="Alverson A.J."/>
        </authorList>
    </citation>
    <scope>NUCLEOTIDE SEQUENCE [LARGE SCALE GENOMIC DNA]</scope>
    <source>
        <strain evidence="2 3">AJA010-31</strain>
    </source>
</reference>
<feature type="region of interest" description="Disordered" evidence="1">
    <location>
        <begin position="342"/>
        <end position="365"/>
    </location>
</feature>
<keyword evidence="3" id="KW-1185">Reference proteome</keyword>
<dbReference type="EMBL" id="JALLPJ020000268">
    <property type="protein sequence ID" value="KAL3797039.1"/>
    <property type="molecule type" value="Genomic_DNA"/>
</dbReference>
<feature type="region of interest" description="Disordered" evidence="1">
    <location>
        <begin position="1"/>
        <end position="51"/>
    </location>
</feature>
<feature type="compositionally biased region" description="Polar residues" evidence="1">
    <location>
        <begin position="1"/>
        <end position="10"/>
    </location>
</feature>
<protein>
    <submittedName>
        <fullName evidence="2">Uncharacterized protein</fullName>
    </submittedName>
</protein>
<evidence type="ECO:0000313" key="2">
    <source>
        <dbReference type="EMBL" id="KAL3797039.1"/>
    </source>
</evidence>
<name>A0ABD3QAW1_9STRA</name>
<proteinExistence type="predicted"/>
<dbReference type="Proteomes" id="UP001530400">
    <property type="component" value="Unassembled WGS sequence"/>
</dbReference>
<evidence type="ECO:0000256" key="1">
    <source>
        <dbReference type="SAM" id="MobiDB-lite"/>
    </source>
</evidence>
<feature type="compositionally biased region" description="Polar residues" evidence="1">
    <location>
        <begin position="26"/>
        <end position="51"/>
    </location>
</feature>
<dbReference type="AlphaFoldDB" id="A0ABD3QAW1"/>
<evidence type="ECO:0000313" key="3">
    <source>
        <dbReference type="Proteomes" id="UP001530400"/>
    </source>
</evidence>